<evidence type="ECO:0000313" key="3">
    <source>
        <dbReference type="Proteomes" id="UP000009026"/>
    </source>
</evidence>
<dbReference type="KEGG" id="mym:A176_007618"/>
<gene>
    <name evidence="2" type="ORF">A176_007618</name>
</gene>
<accession>A0A0H4X4Q9</accession>
<dbReference type="RefSeq" id="WP_002633661.1">
    <property type="nucleotide sequence ID" value="NZ_CP012109.1"/>
</dbReference>
<dbReference type="EMBL" id="CP012109">
    <property type="protein sequence ID" value="AKQ70706.1"/>
    <property type="molecule type" value="Genomic_DNA"/>
</dbReference>
<protein>
    <submittedName>
        <fullName evidence="2">Uncharacterized protein</fullName>
    </submittedName>
</protein>
<feature type="compositionally biased region" description="Polar residues" evidence="1">
    <location>
        <begin position="586"/>
        <end position="598"/>
    </location>
</feature>
<sequence length="1330" mass="142234">MFVSRNPLSTGDVCPPSAHAPIPNRRSLRLPALLAALALWGCGEAPSSGAEAPFLARTVEDGLACTPEDLATGDWLCTGNFTYSLECFARQASAACGADTSPKTCTSYDTCEHADFGVVRGVHEAVVPLGTKSGSCESHARSYMSTHAAPSTWAGITWLWYIGSPPPGGGGEESVRAESGTQKSAGASEEFCHITFYGYPVALGTGTGPQCGTVESACTVACTNPQTCRVNGAWVTDAAQCGTMVGPCGPGSGAPLHGTCRDASHGVAPDAECGAGFVEGQAPGSATQAEVHAQAAAQWAASGSRGEPVYDAPITCSECRGAFSLTAQEVNRRVFATVAMSREDPRLHLLAGAAYFLARDNPSLTQAELTAALNTLASALNVYPFNPETDGSGPRVRTMIRILARAQPQLSLSTVPGKALRAYAQALLASMHNGLDLERGLATAQSMVERYGEVDAFTEDTWTRLHDLAQGNVALAAAVNGGGIGSGAGVHTTQTAAQMLTSNPMGPMAGFVLPRLVADGSLVTTEQEARLFIQTASTSALHAVQQYSDMLDALNTAEQAYRASVALKKPQQTPSALADGDAPEMSLTSGTETPESTALKTAITEAKARGTALKDELNGVREGVTGGLGLVADLLKKSGDTEFAAEISKFSKALNTTLEAVAKYAESSVKIAEKVSTFLGLGVTGFQIVSGAIFTGQIIGAAIQLFSLLTNAAEPPIEKVILEEIVKLKQLIVQLQGRMVSRFDRVDRKLNDIHRDMQDRFALVNWELGHANQNVEEAQASLHALHTGLNRVDQNMYEYFTDTKNDPFELAAWSYLGWDTRHPTPMLYADFTVAENQFSKWGAVDARNSTILAGIDGRGSNPDIHPADELSTHKLSYNINYLREFPVQLGLPMLHGERISSPKDWMAGAEAYAQLFEEQPVLGGLMLSTRHGNLISAGTQLDTALRTLGKPLFAGLHARYAADWTGMKWLIEQAELAWRHNPTRGLHGIDLWGGPDQEPGAHFLKPGEKGIVPCAGGQWGDYNGDGAADYLGVDPARLHQDALRPLVIADNLNVDQASIDLCGEGSWTVYHQAPTGFGNYYERGYRLVSTVYARYNYWDATANAWKSERIAGLRVTGGMDFTSVIHASNLPTHDPNTVYNPHEWMAKRWGSSASLPSYNFLSTPGFRTTVRNQVVRALKDEQRQFYGAIAARMNQAGDALQVQAKRMTGTRLLWQSYAALALPLSLDHDEYLRGLLYGEDGVLSGYDTAQDVEVTPVMNDLQDVYALFSNAAEPPAHNILQDLQPAVTSRADRLKAAIEASLDAQAGAGGPEASAWVEPTLLRLRLSVPN</sequence>
<feature type="region of interest" description="Disordered" evidence="1">
    <location>
        <begin position="566"/>
        <end position="598"/>
    </location>
</feature>
<evidence type="ECO:0000313" key="2">
    <source>
        <dbReference type="EMBL" id="AKQ70706.1"/>
    </source>
</evidence>
<organism evidence="2 3">
    <name type="scientific">Pseudomyxococcus hansupus</name>
    <dbReference type="NCBI Taxonomy" id="1297742"/>
    <lineage>
        <taxon>Bacteria</taxon>
        <taxon>Pseudomonadati</taxon>
        <taxon>Myxococcota</taxon>
        <taxon>Myxococcia</taxon>
        <taxon>Myxococcales</taxon>
        <taxon>Cystobacterineae</taxon>
        <taxon>Myxococcaceae</taxon>
        <taxon>Pseudomyxococcus</taxon>
    </lineage>
</organism>
<proteinExistence type="predicted"/>
<name>A0A0H4X4Q9_9BACT</name>
<keyword evidence="3" id="KW-1185">Reference proteome</keyword>
<reference evidence="2 3" key="1">
    <citation type="journal article" date="2016" name="PLoS ONE">
        <title>Complete Genome Sequence and Comparative Genomics of a Novel Myxobacterium Myxococcus hansupus.</title>
        <authorList>
            <person name="Sharma G."/>
            <person name="Narwani T."/>
            <person name="Subramanian S."/>
        </authorList>
    </citation>
    <scope>NUCLEOTIDE SEQUENCE [LARGE SCALE GENOMIC DNA]</scope>
    <source>
        <strain evidence="3">mixupus</strain>
    </source>
</reference>
<dbReference type="Proteomes" id="UP000009026">
    <property type="component" value="Chromosome"/>
</dbReference>
<dbReference type="PATRIC" id="fig|1297742.4.peg.7751"/>
<evidence type="ECO:0000256" key="1">
    <source>
        <dbReference type="SAM" id="MobiDB-lite"/>
    </source>
</evidence>